<keyword evidence="2 6" id="KW-0812">Transmembrane</keyword>
<feature type="transmembrane region" description="Helical" evidence="6">
    <location>
        <begin position="458"/>
        <end position="484"/>
    </location>
</feature>
<feature type="transmembrane region" description="Helical" evidence="6">
    <location>
        <begin position="527"/>
        <end position="546"/>
    </location>
</feature>
<gene>
    <name evidence="8" type="ORF">KQ657_005225</name>
</gene>
<feature type="compositionally biased region" description="Basic and acidic residues" evidence="5">
    <location>
        <begin position="285"/>
        <end position="296"/>
    </location>
</feature>
<dbReference type="InterPro" id="IPR036259">
    <property type="entry name" value="MFS_trans_sf"/>
</dbReference>
<evidence type="ECO:0000256" key="5">
    <source>
        <dbReference type="SAM" id="MobiDB-lite"/>
    </source>
</evidence>
<keyword evidence="3 6" id="KW-1133">Transmembrane helix</keyword>
<feature type="domain" description="Major facilitator superfamily (MFS) profile" evidence="7">
    <location>
        <begin position="72"/>
        <end position="551"/>
    </location>
</feature>
<dbReference type="InterPro" id="IPR011701">
    <property type="entry name" value="MFS"/>
</dbReference>
<comment type="caution">
    <text evidence="8">The sequence shown here is derived from an EMBL/GenBank/DDBJ whole genome shotgun (WGS) entry which is preliminary data.</text>
</comment>
<protein>
    <recommendedName>
        <fullName evidence="7">Major facilitator superfamily (MFS) profile domain-containing protein</fullName>
    </recommendedName>
</protein>
<evidence type="ECO:0000259" key="7">
    <source>
        <dbReference type="PROSITE" id="PS50850"/>
    </source>
</evidence>
<evidence type="ECO:0000256" key="6">
    <source>
        <dbReference type="SAM" id="Phobius"/>
    </source>
</evidence>
<dbReference type="GO" id="GO:0022857">
    <property type="term" value="F:transmembrane transporter activity"/>
    <property type="evidence" value="ECO:0007669"/>
    <property type="project" value="InterPro"/>
</dbReference>
<feature type="transmembrane region" description="Helical" evidence="6">
    <location>
        <begin position="73"/>
        <end position="91"/>
    </location>
</feature>
<keyword evidence="4 6" id="KW-0472">Membrane</keyword>
<dbReference type="GeneID" id="66118599"/>
<feature type="transmembrane region" description="Helical" evidence="6">
    <location>
        <begin position="111"/>
        <end position="130"/>
    </location>
</feature>
<feature type="transmembrane region" description="Helical" evidence="6">
    <location>
        <begin position="345"/>
        <end position="368"/>
    </location>
</feature>
<accession>A0A9P8AIS0</accession>
<evidence type="ECO:0000256" key="2">
    <source>
        <dbReference type="ARBA" id="ARBA00022692"/>
    </source>
</evidence>
<dbReference type="GO" id="GO:0005886">
    <property type="term" value="C:plasma membrane"/>
    <property type="evidence" value="ECO:0007669"/>
    <property type="project" value="TreeGrafter"/>
</dbReference>
<feature type="region of interest" description="Disordered" evidence="5">
    <location>
        <begin position="275"/>
        <end position="308"/>
    </location>
</feature>
<name>A0A9P8AIS0_9ASCO</name>
<dbReference type="Pfam" id="PF07690">
    <property type="entry name" value="MFS_1"/>
    <property type="match status" value="1"/>
</dbReference>
<dbReference type="SUPFAM" id="SSF103473">
    <property type="entry name" value="MFS general substrate transporter"/>
    <property type="match status" value="1"/>
</dbReference>
<dbReference type="EMBL" id="JAHMUF010000009">
    <property type="protein sequence ID" value="KAG7194026.1"/>
    <property type="molecule type" value="Genomic_DNA"/>
</dbReference>
<feature type="transmembrane region" description="Helical" evidence="6">
    <location>
        <begin position="224"/>
        <end position="245"/>
    </location>
</feature>
<feature type="transmembrane region" description="Helical" evidence="6">
    <location>
        <begin position="388"/>
        <end position="411"/>
    </location>
</feature>
<comment type="subcellular location">
    <subcellularLocation>
        <location evidence="1">Membrane</location>
        <topology evidence="1">Multi-pass membrane protein</topology>
    </subcellularLocation>
</comment>
<dbReference type="GO" id="GO:0000324">
    <property type="term" value="C:fungal-type vacuole"/>
    <property type="evidence" value="ECO:0007669"/>
    <property type="project" value="TreeGrafter"/>
</dbReference>
<evidence type="ECO:0000313" key="9">
    <source>
        <dbReference type="Proteomes" id="UP000790833"/>
    </source>
</evidence>
<sequence length="579" mass="65336">MGYSGTGLKPVHSAVSVVDNYEYVPGTVHLVDLEGDLHVRKEDGNSDIILIPPPSSNPNDPLRWSKRKKQVQFWFLWWWAFFLAAIVNFSGPIYDTWVEVLNTNYNQLNTSSALCFLFLGVGCVFLQPTALKVGRRFVYMLCTFLGILSCTVGGGAQNVHYLYVSNIFGGLAAAPVDSLVEISVTDVFYKHEVGTYVSYMIFALYAGSYLGPVAAGFVVDDLSWRWTFWILTIIMGVFAFLQFFIMEDTTFYRDTNVDDVEDEILSQIQSRTASRAQSIDLDDHENDHGKSAEKVRTQAANNSVDADDSSIDYNIPKRSYVQRLKMIETEYNDPRSWFVLFLRPAFAYFPAVIYSALVYGSQMGWLSLLLVTQSQIYSDVPYNFNASMVGLTNVGAFVGSIFGMYYGGPLADKFIIHMSRKNKGVFEPEMRLWMMIIPTIINAGGLLAYGLPSYYKAHWAWSVVLGQGGIGFAMSASGAITIAYSVDCYTKAATDCLVFMLFIRNMIGFVFTYVFQYWLDACGLKLLTWLLFMISVVINGGFVIFLKWGKAFRKKTAAHYERISRKDFLTRFFPNTKPT</sequence>
<dbReference type="InterPro" id="IPR020846">
    <property type="entry name" value="MFS_dom"/>
</dbReference>
<dbReference type="PANTHER" id="PTHR23502">
    <property type="entry name" value="MAJOR FACILITATOR SUPERFAMILY"/>
    <property type="match status" value="1"/>
</dbReference>
<evidence type="ECO:0000256" key="4">
    <source>
        <dbReference type="ARBA" id="ARBA00023136"/>
    </source>
</evidence>
<dbReference type="AlphaFoldDB" id="A0A9P8AIS0"/>
<dbReference type="Proteomes" id="UP000790833">
    <property type="component" value="Unassembled WGS sequence"/>
</dbReference>
<evidence type="ECO:0000256" key="1">
    <source>
        <dbReference type="ARBA" id="ARBA00004141"/>
    </source>
</evidence>
<evidence type="ECO:0000256" key="3">
    <source>
        <dbReference type="ARBA" id="ARBA00022989"/>
    </source>
</evidence>
<dbReference type="PROSITE" id="PS50850">
    <property type="entry name" value="MFS"/>
    <property type="match status" value="1"/>
</dbReference>
<organism evidence="8 9">
    <name type="scientific">Scheffersomyces spartinae</name>
    <dbReference type="NCBI Taxonomy" id="45513"/>
    <lineage>
        <taxon>Eukaryota</taxon>
        <taxon>Fungi</taxon>
        <taxon>Dikarya</taxon>
        <taxon>Ascomycota</taxon>
        <taxon>Saccharomycotina</taxon>
        <taxon>Pichiomycetes</taxon>
        <taxon>Debaryomycetaceae</taxon>
        <taxon>Scheffersomyces</taxon>
    </lineage>
</organism>
<evidence type="ECO:0000313" key="8">
    <source>
        <dbReference type="EMBL" id="KAG7194026.1"/>
    </source>
</evidence>
<feature type="transmembrane region" description="Helical" evidence="6">
    <location>
        <begin position="496"/>
        <end position="515"/>
    </location>
</feature>
<proteinExistence type="predicted"/>
<feature type="transmembrane region" description="Helical" evidence="6">
    <location>
        <begin position="432"/>
        <end position="452"/>
    </location>
</feature>
<dbReference type="OrthoDB" id="5215911at2759"/>
<reference evidence="8" key="1">
    <citation type="submission" date="2021-03" db="EMBL/GenBank/DDBJ databases">
        <authorList>
            <person name="Palmer J.M."/>
        </authorList>
    </citation>
    <scope>NUCLEOTIDE SEQUENCE</scope>
    <source>
        <strain evidence="8">ARV_011</strain>
    </source>
</reference>
<dbReference type="RefSeq" id="XP_043049573.1">
    <property type="nucleotide sequence ID" value="XM_043195868.1"/>
</dbReference>
<dbReference type="Gene3D" id="1.20.1250.20">
    <property type="entry name" value="MFS general substrate transporter like domains"/>
    <property type="match status" value="1"/>
</dbReference>
<feature type="transmembrane region" description="Helical" evidence="6">
    <location>
        <begin position="196"/>
        <end position="218"/>
    </location>
</feature>
<dbReference type="PANTHER" id="PTHR23502:SF34">
    <property type="entry name" value="PROTEIN HOL1"/>
    <property type="match status" value="1"/>
</dbReference>
<feature type="transmembrane region" description="Helical" evidence="6">
    <location>
        <begin position="162"/>
        <end position="184"/>
    </location>
</feature>
<keyword evidence="9" id="KW-1185">Reference proteome</keyword>
<feature type="transmembrane region" description="Helical" evidence="6">
    <location>
        <begin position="137"/>
        <end position="156"/>
    </location>
</feature>